<reference evidence="7 8" key="1">
    <citation type="journal article" date="2015" name="Genome Biol. Evol.">
        <title>Phylogenomic analyses indicate that early fungi evolved digesting cell walls of algal ancestors of land plants.</title>
        <authorList>
            <person name="Chang Y."/>
            <person name="Wang S."/>
            <person name="Sekimoto S."/>
            <person name="Aerts A.L."/>
            <person name="Choi C."/>
            <person name="Clum A."/>
            <person name="LaButti K.M."/>
            <person name="Lindquist E.A."/>
            <person name="Yee Ngan C."/>
            <person name="Ohm R.A."/>
            <person name="Salamov A.A."/>
            <person name="Grigoriev I.V."/>
            <person name="Spatafora J.W."/>
            <person name="Berbee M.L."/>
        </authorList>
    </citation>
    <scope>NUCLEOTIDE SEQUENCE [LARGE SCALE GENOMIC DNA]</scope>
    <source>
        <strain evidence="7 8">NRRL 28638</strain>
    </source>
</reference>
<dbReference type="InterPro" id="IPR028417">
    <property type="entry name" value="CAP_CS_C"/>
</dbReference>
<evidence type="ECO:0000313" key="8">
    <source>
        <dbReference type="Proteomes" id="UP000070444"/>
    </source>
</evidence>
<evidence type="ECO:0000256" key="5">
    <source>
        <dbReference type="SAM" id="MobiDB-lite"/>
    </source>
</evidence>
<dbReference type="GO" id="GO:0005737">
    <property type="term" value="C:cytoplasm"/>
    <property type="evidence" value="ECO:0007669"/>
    <property type="project" value="TreeGrafter"/>
</dbReference>
<feature type="compositionally biased region" description="Low complexity" evidence="5">
    <location>
        <begin position="233"/>
        <end position="243"/>
    </location>
</feature>
<dbReference type="PANTHER" id="PTHR10652:SF0">
    <property type="entry name" value="ADENYLYL CYCLASE-ASSOCIATED PROTEIN"/>
    <property type="match status" value="1"/>
</dbReference>
<dbReference type="GO" id="GO:0008179">
    <property type="term" value="F:adenylate cyclase binding"/>
    <property type="evidence" value="ECO:0007669"/>
    <property type="project" value="TreeGrafter"/>
</dbReference>
<dbReference type="InterPro" id="IPR036223">
    <property type="entry name" value="CAP_C_sf"/>
</dbReference>
<dbReference type="InterPro" id="IPR013992">
    <property type="entry name" value="Adenylate_cyclase-assoc_CAP_N"/>
</dbReference>
<dbReference type="PROSITE" id="PS51329">
    <property type="entry name" value="C_CAP_COFACTOR_C"/>
    <property type="match status" value="1"/>
</dbReference>
<dbReference type="FunFam" id="1.25.40.330:FF:000001">
    <property type="entry name" value="Adenylyl cyclase-associated protein"/>
    <property type="match status" value="1"/>
</dbReference>
<name>A0A137NXC9_CONC2</name>
<feature type="compositionally biased region" description="Low complexity" evidence="5">
    <location>
        <begin position="336"/>
        <end position="345"/>
    </location>
</feature>
<feature type="region of interest" description="Disordered" evidence="5">
    <location>
        <begin position="307"/>
        <end position="345"/>
    </location>
</feature>
<dbReference type="PROSITE" id="PS01089">
    <property type="entry name" value="CAP_2"/>
    <property type="match status" value="1"/>
</dbReference>
<dbReference type="Proteomes" id="UP000070444">
    <property type="component" value="Unassembled WGS sequence"/>
</dbReference>
<feature type="domain" description="C-CAP/cofactor C-like" evidence="6">
    <location>
        <begin position="345"/>
        <end position="478"/>
    </location>
</feature>
<dbReference type="OrthoDB" id="77251at2759"/>
<keyword evidence="8" id="KW-1185">Reference proteome</keyword>
<dbReference type="PROSITE" id="PS01088">
    <property type="entry name" value="CAP_1"/>
    <property type="match status" value="1"/>
</dbReference>
<dbReference type="Pfam" id="PF08603">
    <property type="entry name" value="CAP_C"/>
    <property type="match status" value="1"/>
</dbReference>
<evidence type="ECO:0000256" key="3">
    <source>
        <dbReference type="ARBA" id="ARBA00072052"/>
    </source>
</evidence>
<dbReference type="GO" id="GO:0007015">
    <property type="term" value="P:actin filament organization"/>
    <property type="evidence" value="ECO:0007669"/>
    <property type="project" value="TreeGrafter"/>
</dbReference>
<dbReference type="InterPro" id="IPR036222">
    <property type="entry name" value="CAP_N_sf"/>
</dbReference>
<dbReference type="AlphaFoldDB" id="A0A137NXC9"/>
<dbReference type="InterPro" id="IPR013912">
    <property type="entry name" value="Adenylate_cyclase-assoc_CAP_C"/>
</dbReference>
<dbReference type="InterPro" id="IPR006599">
    <property type="entry name" value="CARP_motif"/>
</dbReference>
<dbReference type="Gene3D" id="2.160.20.70">
    <property type="match status" value="1"/>
</dbReference>
<evidence type="ECO:0000313" key="7">
    <source>
        <dbReference type="EMBL" id="KXN67493.1"/>
    </source>
</evidence>
<dbReference type="InterPro" id="IPR001837">
    <property type="entry name" value="Adenylate_cyclase-assoc_CAP"/>
</dbReference>
<feature type="compositionally biased region" description="Low complexity" evidence="5">
    <location>
        <begin position="267"/>
        <end position="281"/>
    </location>
</feature>
<feature type="compositionally biased region" description="Pro residues" evidence="5">
    <location>
        <begin position="244"/>
        <end position="266"/>
    </location>
</feature>
<evidence type="ECO:0000256" key="1">
    <source>
        <dbReference type="ARBA" id="ARBA00007659"/>
    </source>
</evidence>
<comment type="similarity">
    <text evidence="1 4">Belongs to the CAP family.</text>
</comment>
<protein>
    <recommendedName>
        <fullName evidence="3 4">Adenylyl cyclase-associated protein</fullName>
    </recommendedName>
</protein>
<dbReference type="EMBL" id="KQ964633">
    <property type="protein sequence ID" value="KXN67493.1"/>
    <property type="molecule type" value="Genomic_DNA"/>
</dbReference>
<dbReference type="SUPFAM" id="SSF69340">
    <property type="entry name" value="C-terminal domain of adenylylcyclase associated protein"/>
    <property type="match status" value="1"/>
</dbReference>
<dbReference type="OMA" id="KSQQTHK"/>
<comment type="function">
    <text evidence="2">The N-terminal domain binds to adenylyl cyclase, thereby enabling adenylyl cyclase to be activated by upstream regulatory signals, such as Ras. The C-terminal domain is required for normal cellular morphology and growth control.</text>
</comment>
<evidence type="ECO:0000256" key="4">
    <source>
        <dbReference type="RuleBase" id="RU000647"/>
    </source>
</evidence>
<dbReference type="SMART" id="SM00673">
    <property type="entry name" value="CARP"/>
    <property type="match status" value="2"/>
</dbReference>
<dbReference type="Gene3D" id="1.25.40.330">
    <property type="entry name" value="Adenylate cyclase-associated CAP, N-terminal domain"/>
    <property type="match status" value="1"/>
</dbReference>
<dbReference type="PANTHER" id="PTHR10652">
    <property type="entry name" value="ADENYLYL CYCLASE-ASSOCIATED PROTEIN"/>
    <property type="match status" value="1"/>
</dbReference>
<dbReference type="Pfam" id="PF01213">
    <property type="entry name" value="CAP_N-CM"/>
    <property type="match status" value="1"/>
</dbReference>
<evidence type="ECO:0000259" key="6">
    <source>
        <dbReference type="PROSITE" id="PS51329"/>
    </source>
</evidence>
<evidence type="ECO:0000256" key="2">
    <source>
        <dbReference type="ARBA" id="ARBA00054756"/>
    </source>
</evidence>
<proteinExistence type="inferred from homology"/>
<feature type="compositionally biased region" description="Low complexity" evidence="5">
    <location>
        <begin position="38"/>
        <end position="52"/>
    </location>
</feature>
<dbReference type="GO" id="GO:0019933">
    <property type="term" value="P:cAMP-mediated signaling"/>
    <property type="evidence" value="ECO:0007669"/>
    <property type="project" value="TreeGrafter"/>
</dbReference>
<dbReference type="SUPFAM" id="SSF101278">
    <property type="entry name" value="N-terminal domain of adenylylcyclase associated protein, CAP"/>
    <property type="match status" value="1"/>
</dbReference>
<dbReference type="Pfam" id="PF21938">
    <property type="entry name" value="CAP_N"/>
    <property type="match status" value="1"/>
</dbReference>
<feature type="region of interest" description="Disordered" evidence="5">
    <location>
        <begin position="231"/>
        <end position="283"/>
    </location>
</feature>
<gene>
    <name evidence="7" type="ORF">CONCODRAFT_42793</name>
</gene>
<dbReference type="STRING" id="796925.A0A137NXC9"/>
<accession>A0A137NXC9</accession>
<dbReference type="GO" id="GO:0003779">
    <property type="term" value="F:actin binding"/>
    <property type="evidence" value="ECO:0007669"/>
    <property type="project" value="InterPro"/>
</dbReference>
<sequence>MSEHSSSIAVLLKRLEAATTRLEDLAFRTKKPAPPIPSEANSASPSSVPAPIERSASSASTVVPASVTAYDDIINGSFKEFLSLTQSIDPILLSQIQVLGDLFKAQRELLLISANCAQPKEDVLQNDLLKPLQECITKISELREANRSSPFFNHLSQVSEGVPAFGWVVVSPAPVGYIGEMKDSAQFYSYRIVKEYKAKDASHIDWSNKLLAIFQELQDYVKEHHKTGLTWNAKGPISGSSSGIPPPPPAPPAGFTSPPPPPPPPKSEALSKSSSKSGTPATDMNALFSQINQGEGVTSGLRKVDKSEMTHKNPDLRASNVVPAKSSARPQFGSSAAKAPAAVKPPKTQLEGSKWIIENHVDATVTVEITEIKQIVLVANCTNTTVQVKGKFNAIIVDSCKKSGVVIDSAISAVEVINVKSCQVQVLGSTPTITVSKSDSLQVYLSEECLNTEVFSSMSVGTLILVPTKVDGQDDFSEKPVPEQFKTTIVDGKLVTVAVDAE</sequence>
<dbReference type="InterPro" id="IPR018106">
    <property type="entry name" value="CAP_CS_N"/>
</dbReference>
<dbReference type="InterPro" id="IPR017901">
    <property type="entry name" value="C-CAP_CF_C-like"/>
</dbReference>
<feature type="region of interest" description="Disordered" evidence="5">
    <location>
        <begin position="26"/>
        <end position="52"/>
    </location>
</feature>
<dbReference type="InterPro" id="IPR016098">
    <property type="entry name" value="CAP/MinC_C"/>
</dbReference>
<dbReference type="InterPro" id="IPR053950">
    <property type="entry name" value="CAP_N"/>
</dbReference>
<organism evidence="7 8">
    <name type="scientific">Conidiobolus coronatus (strain ATCC 28846 / CBS 209.66 / NRRL 28638)</name>
    <name type="common">Delacroixia coronata</name>
    <dbReference type="NCBI Taxonomy" id="796925"/>
    <lineage>
        <taxon>Eukaryota</taxon>
        <taxon>Fungi</taxon>
        <taxon>Fungi incertae sedis</taxon>
        <taxon>Zoopagomycota</taxon>
        <taxon>Entomophthoromycotina</taxon>
        <taxon>Entomophthoromycetes</taxon>
        <taxon>Entomophthorales</taxon>
        <taxon>Ancylistaceae</taxon>
        <taxon>Conidiobolus</taxon>
    </lineage>
</organism>